<feature type="domain" description="Methyltransferase" evidence="3">
    <location>
        <begin position="61"/>
        <end position="151"/>
    </location>
</feature>
<organism evidence="4 5">
    <name type="scientific">Shimia isoporae</name>
    <dbReference type="NCBI Taxonomy" id="647720"/>
    <lineage>
        <taxon>Bacteria</taxon>
        <taxon>Pseudomonadati</taxon>
        <taxon>Pseudomonadota</taxon>
        <taxon>Alphaproteobacteria</taxon>
        <taxon>Rhodobacterales</taxon>
        <taxon>Roseobacteraceae</taxon>
    </lineage>
</organism>
<evidence type="ECO:0000259" key="3">
    <source>
        <dbReference type="Pfam" id="PF13649"/>
    </source>
</evidence>
<sequence>MCPKNDPSLEAAYALNTPEDSKRLYAEWAETYDHDFAAASHYILHLQVARHFAKSGGAGPILDVGAGTGLLAEALTPLIKAEIDGTDISAEMLKRARAKGVYRHLFTGDLTRALPLANGTYRGVVSSGTFTNGHVGPEAFDELLRVTDSRGLIAVSINTKHYDNAGFAEKLDSIQAQIYDLTLQEVRIYDDGATGAHKDDTAFVALFRKG</sequence>
<evidence type="ECO:0000256" key="1">
    <source>
        <dbReference type="ARBA" id="ARBA00022603"/>
    </source>
</evidence>
<dbReference type="GO" id="GO:0032259">
    <property type="term" value="P:methylation"/>
    <property type="evidence" value="ECO:0007669"/>
    <property type="project" value="UniProtKB-KW"/>
</dbReference>
<dbReference type="InterPro" id="IPR041698">
    <property type="entry name" value="Methyltransf_25"/>
</dbReference>
<dbReference type="PANTHER" id="PTHR43861">
    <property type="entry name" value="TRANS-ACONITATE 2-METHYLTRANSFERASE-RELATED"/>
    <property type="match status" value="1"/>
</dbReference>
<dbReference type="CDD" id="cd02440">
    <property type="entry name" value="AdoMet_MTases"/>
    <property type="match status" value="1"/>
</dbReference>
<name>A0A4R1N661_9RHOB</name>
<dbReference type="OrthoDB" id="9807911at2"/>
<proteinExistence type="predicted"/>
<keyword evidence="2 4" id="KW-0808">Transferase</keyword>
<gene>
    <name evidence="4" type="ORF">BXY66_2897</name>
</gene>
<dbReference type="SUPFAM" id="SSF53335">
    <property type="entry name" value="S-adenosyl-L-methionine-dependent methyltransferases"/>
    <property type="match status" value="1"/>
</dbReference>
<dbReference type="InterPro" id="IPR029063">
    <property type="entry name" value="SAM-dependent_MTases_sf"/>
</dbReference>
<dbReference type="Pfam" id="PF13649">
    <property type="entry name" value="Methyltransf_25"/>
    <property type="match status" value="1"/>
</dbReference>
<dbReference type="PANTHER" id="PTHR43861:SF1">
    <property type="entry name" value="TRANS-ACONITATE 2-METHYLTRANSFERASE"/>
    <property type="match status" value="1"/>
</dbReference>
<accession>A0A4R1N661</accession>
<dbReference type="Gene3D" id="3.40.50.150">
    <property type="entry name" value="Vaccinia Virus protein VP39"/>
    <property type="match status" value="1"/>
</dbReference>
<dbReference type="AlphaFoldDB" id="A0A4R1N661"/>
<keyword evidence="5" id="KW-1185">Reference proteome</keyword>
<evidence type="ECO:0000256" key="2">
    <source>
        <dbReference type="ARBA" id="ARBA00022679"/>
    </source>
</evidence>
<keyword evidence="1 4" id="KW-0489">Methyltransferase</keyword>
<evidence type="ECO:0000313" key="4">
    <source>
        <dbReference type="EMBL" id="TCL01582.1"/>
    </source>
</evidence>
<dbReference type="EMBL" id="SMGR01000002">
    <property type="protein sequence ID" value="TCL01582.1"/>
    <property type="molecule type" value="Genomic_DNA"/>
</dbReference>
<reference evidence="4 5" key="1">
    <citation type="submission" date="2019-03" db="EMBL/GenBank/DDBJ databases">
        <title>Genomic Encyclopedia of Archaeal and Bacterial Type Strains, Phase II (KMG-II): from individual species to whole genera.</title>
        <authorList>
            <person name="Goeker M."/>
        </authorList>
    </citation>
    <scope>NUCLEOTIDE SEQUENCE [LARGE SCALE GENOMIC DNA]</scope>
    <source>
        <strain evidence="4 5">DSM 26433</strain>
    </source>
</reference>
<protein>
    <submittedName>
        <fullName evidence="4">Methyltransferase family protein</fullName>
    </submittedName>
</protein>
<dbReference type="Proteomes" id="UP000295673">
    <property type="component" value="Unassembled WGS sequence"/>
</dbReference>
<dbReference type="GO" id="GO:0008168">
    <property type="term" value="F:methyltransferase activity"/>
    <property type="evidence" value="ECO:0007669"/>
    <property type="project" value="UniProtKB-KW"/>
</dbReference>
<comment type="caution">
    <text evidence="4">The sequence shown here is derived from an EMBL/GenBank/DDBJ whole genome shotgun (WGS) entry which is preliminary data.</text>
</comment>
<evidence type="ECO:0000313" key="5">
    <source>
        <dbReference type="Proteomes" id="UP000295673"/>
    </source>
</evidence>
<dbReference type="RefSeq" id="WP_132860987.1">
    <property type="nucleotide sequence ID" value="NZ_SMGR01000002.1"/>
</dbReference>